<comment type="caution">
    <text evidence="2">The sequence shown here is derived from an EMBL/GenBank/DDBJ whole genome shotgun (WGS) entry which is preliminary data.</text>
</comment>
<proteinExistence type="predicted"/>
<keyword evidence="1" id="KW-0812">Transmembrane</keyword>
<keyword evidence="1" id="KW-1133">Transmembrane helix</keyword>
<dbReference type="Proteomes" id="UP000481030">
    <property type="component" value="Unassembled WGS sequence"/>
</dbReference>
<protein>
    <submittedName>
        <fullName evidence="2">Uncharacterized protein</fullName>
    </submittedName>
</protein>
<evidence type="ECO:0000256" key="1">
    <source>
        <dbReference type="SAM" id="Phobius"/>
    </source>
</evidence>
<dbReference type="RefSeq" id="WP_151533961.1">
    <property type="nucleotide sequence ID" value="NZ_WBOS01000002.1"/>
</dbReference>
<reference evidence="2 3" key="1">
    <citation type="journal article" date="2016" name="Antonie Van Leeuwenhoek">
        <title>Bacillus depressus sp. nov., isolated from soil of a sunflower field.</title>
        <authorList>
            <person name="Wei X."/>
            <person name="Xin D."/>
            <person name="Xin Y."/>
            <person name="Zhang H."/>
            <person name="Wang T."/>
            <person name="Zhang J."/>
        </authorList>
    </citation>
    <scope>NUCLEOTIDE SEQUENCE [LARGE SCALE GENOMIC DNA]</scope>
    <source>
        <strain evidence="2 3">BZ1</strain>
    </source>
</reference>
<dbReference type="OrthoDB" id="2970258at2"/>
<feature type="transmembrane region" description="Helical" evidence="1">
    <location>
        <begin position="6"/>
        <end position="22"/>
    </location>
</feature>
<keyword evidence="3" id="KW-1185">Reference proteome</keyword>
<accession>A0A6L3VC88</accession>
<keyword evidence="1" id="KW-0472">Membrane</keyword>
<feature type="transmembrane region" description="Helical" evidence="1">
    <location>
        <begin position="34"/>
        <end position="54"/>
    </location>
</feature>
<evidence type="ECO:0000313" key="2">
    <source>
        <dbReference type="EMBL" id="KAB2337270.1"/>
    </source>
</evidence>
<dbReference type="AlphaFoldDB" id="A0A6L3VC88"/>
<name>A0A6L3VC88_9BACI</name>
<evidence type="ECO:0000313" key="3">
    <source>
        <dbReference type="Proteomes" id="UP000481030"/>
    </source>
</evidence>
<organism evidence="2 3">
    <name type="scientific">Cytobacillus depressus</name>
    <dbReference type="NCBI Taxonomy" id="1602942"/>
    <lineage>
        <taxon>Bacteria</taxon>
        <taxon>Bacillati</taxon>
        <taxon>Bacillota</taxon>
        <taxon>Bacilli</taxon>
        <taxon>Bacillales</taxon>
        <taxon>Bacillaceae</taxon>
        <taxon>Cytobacillus</taxon>
    </lineage>
</organism>
<dbReference type="EMBL" id="WBOS01000002">
    <property type="protein sequence ID" value="KAB2337270.1"/>
    <property type="molecule type" value="Genomic_DNA"/>
</dbReference>
<sequence>MKWGTFFATAIIIMVIIYLQWPQLKKKPKRDISAFIGLLLIGLFLSMFDLLYIGGPAKWIEHVLKPIAVFMEK</sequence>
<gene>
    <name evidence="2" type="ORF">F7731_06545</name>
</gene>